<feature type="region of interest" description="Disordered" evidence="1">
    <location>
        <begin position="180"/>
        <end position="202"/>
    </location>
</feature>
<sequence>MLNSIPMKVPDEQPAFDPYHAWLGIPPDHQPANLYRLLGLERFEANPDVIDVAANRQVAYLRQVGVGEKLRFAKRLANEIADARRVLLDDELRRDYDQQLCDADDRLPADLATSTFAIDTAGAAAFEKRPTRRPADRHPERSMRRRRQRIFMMCGAAAMTVGVVVGGGYVATRPQPVANNRSVATSASPIEDLASERPTKKTRAAARLSVPVVAPNPSQSISDAFDRKFQEAENSASAMKSTLASNVKPHDGKKAVGNIAAEKNETTLPAGAPSLLPIVVDFDSDAWRDQLATEENSLFEKYHAVHEGKLFVDRADDASYIGTPLRLKNFQLAAGESVSIDARIPKGLANGSGIVLQAGDFRLSLRVDSRETLLARTERNEASVDLAEIPLESDPKGLQMPYRLWITCPVADSSDYAWRIDTPSGESCRGTFDPRQRMSRGEVLFFASRYDARNSHFWIDNLRSDSTVKPPETSEEGTP</sequence>
<evidence type="ECO:0000313" key="3">
    <source>
        <dbReference type="EMBL" id="QDV70183.1"/>
    </source>
</evidence>
<feature type="transmembrane region" description="Helical" evidence="2">
    <location>
        <begin position="150"/>
        <end position="171"/>
    </location>
</feature>
<keyword evidence="4" id="KW-1185">Reference proteome</keyword>
<gene>
    <name evidence="3" type="ORF">Poly24_39020</name>
</gene>
<organism evidence="3 4">
    <name type="scientific">Rosistilla carotiformis</name>
    <dbReference type="NCBI Taxonomy" id="2528017"/>
    <lineage>
        <taxon>Bacteria</taxon>
        <taxon>Pseudomonadati</taxon>
        <taxon>Planctomycetota</taxon>
        <taxon>Planctomycetia</taxon>
        <taxon>Pirellulales</taxon>
        <taxon>Pirellulaceae</taxon>
        <taxon>Rosistilla</taxon>
    </lineage>
</organism>
<dbReference type="Proteomes" id="UP000315082">
    <property type="component" value="Chromosome"/>
</dbReference>
<keyword evidence="2" id="KW-0472">Membrane</keyword>
<evidence type="ECO:0000256" key="1">
    <source>
        <dbReference type="SAM" id="MobiDB-lite"/>
    </source>
</evidence>
<evidence type="ECO:0008006" key="5">
    <source>
        <dbReference type="Google" id="ProtNLM"/>
    </source>
</evidence>
<keyword evidence="2" id="KW-1133">Transmembrane helix</keyword>
<name>A0A518JXB0_9BACT</name>
<accession>A0A518JXB0</accession>
<dbReference type="EMBL" id="CP036348">
    <property type="protein sequence ID" value="QDV70183.1"/>
    <property type="molecule type" value="Genomic_DNA"/>
</dbReference>
<protein>
    <recommendedName>
        <fullName evidence="5">J domain-containing protein</fullName>
    </recommendedName>
</protein>
<dbReference type="KEGG" id="rcf:Poly24_39020"/>
<evidence type="ECO:0000256" key="2">
    <source>
        <dbReference type="SAM" id="Phobius"/>
    </source>
</evidence>
<evidence type="ECO:0000313" key="4">
    <source>
        <dbReference type="Proteomes" id="UP000315082"/>
    </source>
</evidence>
<keyword evidence="2" id="KW-0812">Transmembrane</keyword>
<dbReference type="AlphaFoldDB" id="A0A518JXB0"/>
<proteinExistence type="predicted"/>
<reference evidence="3 4" key="1">
    <citation type="submission" date="2019-02" db="EMBL/GenBank/DDBJ databases">
        <title>Deep-cultivation of Planctomycetes and their phenomic and genomic characterization uncovers novel biology.</title>
        <authorList>
            <person name="Wiegand S."/>
            <person name="Jogler M."/>
            <person name="Boedeker C."/>
            <person name="Pinto D."/>
            <person name="Vollmers J."/>
            <person name="Rivas-Marin E."/>
            <person name="Kohn T."/>
            <person name="Peeters S.H."/>
            <person name="Heuer A."/>
            <person name="Rast P."/>
            <person name="Oberbeckmann S."/>
            <person name="Bunk B."/>
            <person name="Jeske O."/>
            <person name="Meyerdierks A."/>
            <person name="Storesund J.E."/>
            <person name="Kallscheuer N."/>
            <person name="Luecker S."/>
            <person name="Lage O.M."/>
            <person name="Pohl T."/>
            <person name="Merkel B.J."/>
            <person name="Hornburger P."/>
            <person name="Mueller R.-W."/>
            <person name="Bruemmer F."/>
            <person name="Labrenz M."/>
            <person name="Spormann A.M."/>
            <person name="Op den Camp H."/>
            <person name="Overmann J."/>
            <person name="Amann R."/>
            <person name="Jetten M.S.M."/>
            <person name="Mascher T."/>
            <person name="Medema M.H."/>
            <person name="Devos D.P."/>
            <person name="Kaster A.-K."/>
            <person name="Ovreas L."/>
            <person name="Rohde M."/>
            <person name="Galperin M.Y."/>
            <person name="Jogler C."/>
        </authorList>
    </citation>
    <scope>NUCLEOTIDE SEQUENCE [LARGE SCALE GENOMIC DNA]</scope>
    <source>
        <strain evidence="3 4">Poly24</strain>
    </source>
</reference>